<dbReference type="RefSeq" id="WP_101692758.1">
    <property type="nucleotide sequence ID" value="NZ_JACOPR010000004.1"/>
</dbReference>
<dbReference type="Proteomes" id="UP000660021">
    <property type="component" value="Unassembled WGS sequence"/>
</dbReference>
<dbReference type="NCBIfam" id="NF003828">
    <property type="entry name" value="PRK05416.1"/>
    <property type="match status" value="1"/>
</dbReference>
<dbReference type="PIRSF" id="PIRSF005052">
    <property type="entry name" value="P-loopkin"/>
    <property type="match status" value="1"/>
</dbReference>
<proteinExistence type="inferred from homology"/>
<dbReference type="InterPro" id="IPR027417">
    <property type="entry name" value="P-loop_NTPase"/>
</dbReference>
<dbReference type="EMBL" id="JACOPR010000004">
    <property type="protein sequence ID" value="MBC5730864.1"/>
    <property type="molecule type" value="Genomic_DNA"/>
</dbReference>
<feature type="domain" description="RapZ C-terminal" evidence="6">
    <location>
        <begin position="164"/>
        <end position="283"/>
    </location>
</feature>
<evidence type="ECO:0000256" key="3">
    <source>
        <dbReference type="ARBA" id="ARBA00023134"/>
    </source>
</evidence>
<feature type="binding site" evidence="4">
    <location>
        <begin position="8"/>
        <end position="15"/>
    </location>
    <ligand>
        <name>ATP</name>
        <dbReference type="ChEBI" id="CHEBI:30616"/>
    </ligand>
</feature>
<organism evidence="7 8">
    <name type="scientific">Pseudoflavonifractor hominis</name>
    <dbReference type="NCBI Taxonomy" id="2763059"/>
    <lineage>
        <taxon>Bacteria</taxon>
        <taxon>Bacillati</taxon>
        <taxon>Bacillota</taxon>
        <taxon>Clostridia</taxon>
        <taxon>Eubacteriales</taxon>
        <taxon>Oscillospiraceae</taxon>
        <taxon>Pseudoflavonifractor</taxon>
    </lineage>
</organism>
<evidence type="ECO:0000259" key="6">
    <source>
        <dbReference type="Pfam" id="PF22740"/>
    </source>
</evidence>
<accession>A0ABR7HTM3</accession>
<keyword evidence="8" id="KW-1185">Reference proteome</keyword>
<dbReference type="InterPro" id="IPR053931">
    <property type="entry name" value="RapZ_C"/>
</dbReference>
<dbReference type="HAMAP" id="MF_00636">
    <property type="entry name" value="RapZ_like"/>
    <property type="match status" value="1"/>
</dbReference>
<feature type="binding site" evidence="4">
    <location>
        <begin position="59"/>
        <end position="62"/>
    </location>
    <ligand>
        <name>GTP</name>
        <dbReference type="ChEBI" id="CHEBI:37565"/>
    </ligand>
</feature>
<evidence type="ECO:0000256" key="1">
    <source>
        <dbReference type="ARBA" id="ARBA00022741"/>
    </source>
</evidence>
<evidence type="ECO:0000313" key="8">
    <source>
        <dbReference type="Proteomes" id="UP000660021"/>
    </source>
</evidence>
<dbReference type="Pfam" id="PF03668">
    <property type="entry name" value="RapZ-like_N"/>
    <property type="match status" value="1"/>
</dbReference>
<gene>
    <name evidence="7" type="primary">rapZ</name>
    <name evidence="7" type="ORF">H8S34_08475</name>
</gene>
<dbReference type="PANTHER" id="PTHR30448">
    <property type="entry name" value="RNASE ADAPTER PROTEIN RAPZ"/>
    <property type="match status" value="1"/>
</dbReference>
<name>A0ABR7HTM3_9FIRM</name>
<keyword evidence="2 4" id="KW-0067">ATP-binding</keyword>
<dbReference type="PANTHER" id="PTHR30448:SF0">
    <property type="entry name" value="RNASE ADAPTER PROTEIN RAPZ"/>
    <property type="match status" value="1"/>
</dbReference>
<dbReference type="InterPro" id="IPR005337">
    <property type="entry name" value="RapZ-like"/>
</dbReference>
<feature type="domain" description="RapZ-like N-terminal" evidence="5">
    <location>
        <begin position="1"/>
        <end position="156"/>
    </location>
</feature>
<sequence>MEFVIISGLSGAGKSKTASFIEDMGFYVVDNMPAPLIPKFAELCMAGQGKYQRVALVTDIRGGHTFDDLFEALSALKEMGCVYKILFVEAAPEAIIKRYKETRRIHPLSRDGRSLAQAVQEERDALQPVRQRAEYIIDTTALSTAKLRGEVLRLFGDGQVPHAMSINVISFGFKYGIPIEADLVFDVRFLPNPYYIAELRTQTGLDEPVRSFVFHYQQTRDFMTHLENLMNFLLPQYVAEGKTVLVIAVGCTGGQHRSVAVTRALAEFIRQKGYDASENHRDMTRA</sequence>
<evidence type="ECO:0000313" key="7">
    <source>
        <dbReference type="EMBL" id="MBC5730864.1"/>
    </source>
</evidence>
<dbReference type="SUPFAM" id="SSF52540">
    <property type="entry name" value="P-loop containing nucleoside triphosphate hydrolases"/>
    <property type="match status" value="1"/>
</dbReference>
<reference evidence="7 8" key="1">
    <citation type="submission" date="2020-08" db="EMBL/GenBank/DDBJ databases">
        <title>Genome public.</title>
        <authorList>
            <person name="Liu C."/>
            <person name="Sun Q."/>
        </authorList>
    </citation>
    <scope>NUCLEOTIDE SEQUENCE [LARGE SCALE GENOMIC DNA]</scope>
    <source>
        <strain evidence="7 8">New-38</strain>
    </source>
</reference>
<comment type="caution">
    <text evidence="7">The sequence shown here is derived from an EMBL/GenBank/DDBJ whole genome shotgun (WGS) entry which is preliminary data.</text>
</comment>
<keyword evidence="3 4" id="KW-0342">GTP-binding</keyword>
<dbReference type="Pfam" id="PF22740">
    <property type="entry name" value="PapZ_C"/>
    <property type="match status" value="1"/>
</dbReference>
<evidence type="ECO:0000256" key="2">
    <source>
        <dbReference type="ARBA" id="ARBA00022840"/>
    </source>
</evidence>
<evidence type="ECO:0000256" key="4">
    <source>
        <dbReference type="HAMAP-Rule" id="MF_00636"/>
    </source>
</evidence>
<protein>
    <submittedName>
        <fullName evidence="7">RNase adapter RapZ</fullName>
    </submittedName>
</protein>
<evidence type="ECO:0000259" key="5">
    <source>
        <dbReference type="Pfam" id="PF03668"/>
    </source>
</evidence>
<dbReference type="InterPro" id="IPR053930">
    <property type="entry name" value="RapZ-like_N"/>
</dbReference>
<keyword evidence="1 4" id="KW-0547">Nucleotide-binding</keyword>